<evidence type="ECO:0000313" key="3">
    <source>
        <dbReference type="EMBL" id="MCV2404007.1"/>
    </source>
</evidence>
<evidence type="ECO:0000256" key="1">
    <source>
        <dbReference type="SAM" id="SignalP"/>
    </source>
</evidence>
<dbReference type="Gene3D" id="3.40.50.1820">
    <property type="entry name" value="alpha/beta hydrolase"/>
    <property type="match status" value="1"/>
</dbReference>
<protein>
    <submittedName>
        <fullName evidence="3">Alpha/beta fold hydrolase</fullName>
    </submittedName>
</protein>
<feature type="domain" description="Serine aminopeptidase S33" evidence="2">
    <location>
        <begin position="84"/>
        <end position="206"/>
    </location>
</feature>
<name>A0ABT2YVS9_9GAMM</name>
<dbReference type="InterPro" id="IPR029058">
    <property type="entry name" value="AB_hydrolase_fold"/>
</dbReference>
<keyword evidence="3" id="KW-0378">Hydrolase</keyword>
<keyword evidence="4" id="KW-1185">Reference proteome</keyword>
<dbReference type="GO" id="GO:0016787">
    <property type="term" value="F:hydrolase activity"/>
    <property type="evidence" value="ECO:0007669"/>
    <property type="project" value="UniProtKB-KW"/>
</dbReference>
<comment type="caution">
    <text evidence="3">The sequence shown here is derived from an EMBL/GenBank/DDBJ whole genome shotgun (WGS) entry which is preliminary data.</text>
</comment>
<sequence>MFKAIVSLAFFFFMHTAAASESPRPFVFLEGEIFHQYQQRASVYLKTNKLWVNEEDQARELAAVMPFELIPGSSQCEDQQSIGILLSHGLSDSPFSMRSIASALQAACYYVRVLLLPGHGTKAEDLLEVSRDDWRDTFRYAAKDFKSEVDILYVGGFSTGGALATEYAWNHPDDVSGVLLLSPIFKINSGIDWLAPWLSLVKDWLDHEATDDFAKYASIPLPAIAEVYRLSKEVRNLVLGGPKSLPVFIALSEDDQTVDSAVTQQVFQEGMLSENSRMLLYSLGGGNTGDRRVTQYHSSWPERKILGMSHMAVHGSPDNPYYGADGEYRVCGWHISDKTLYEACRSDLDNWFGERSDILLEKSAHAARLSWNPHFSELVQSIDFFLQSNAQ</sequence>
<dbReference type="Pfam" id="PF12146">
    <property type="entry name" value="Hydrolase_4"/>
    <property type="match status" value="1"/>
</dbReference>
<dbReference type="RefSeq" id="WP_263531390.1">
    <property type="nucleotide sequence ID" value="NZ_JAOVZB010000008.1"/>
</dbReference>
<feature type="chain" id="PRO_5047411592" evidence="1">
    <location>
        <begin position="20"/>
        <end position="391"/>
    </location>
</feature>
<reference evidence="3 4" key="1">
    <citation type="submission" date="2022-10" db="EMBL/GenBank/DDBJ databases">
        <title>Marinomonas transparenta sp. nov. and Marinomonas sargassi sp. nov., isolated from marine alga (Sargassum natans (L.) Gaillon).</title>
        <authorList>
            <person name="Wang Y."/>
        </authorList>
    </citation>
    <scope>NUCLEOTIDE SEQUENCE [LARGE SCALE GENOMIC DNA]</scope>
    <source>
        <strain evidence="3 4">C2222</strain>
    </source>
</reference>
<evidence type="ECO:0000313" key="4">
    <source>
        <dbReference type="Proteomes" id="UP001209713"/>
    </source>
</evidence>
<dbReference type="EMBL" id="JAOVZB010000008">
    <property type="protein sequence ID" value="MCV2404007.1"/>
    <property type="molecule type" value="Genomic_DNA"/>
</dbReference>
<dbReference type="Proteomes" id="UP001209713">
    <property type="component" value="Unassembled WGS sequence"/>
</dbReference>
<dbReference type="SUPFAM" id="SSF53474">
    <property type="entry name" value="alpha/beta-Hydrolases"/>
    <property type="match status" value="1"/>
</dbReference>
<evidence type="ECO:0000259" key="2">
    <source>
        <dbReference type="Pfam" id="PF12146"/>
    </source>
</evidence>
<organism evidence="3 4">
    <name type="scientific">Marinomonas sargassi</name>
    <dbReference type="NCBI Taxonomy" id="2984494"/>
    <lineage>
        <taxon>Bacteria</taxon>
        <taxon>Pseudomonadati</taxon>
        <taxon>Pseudomonadota</taxon>
        <taxon>Gammaproteobacteria</taxon>
        <taxon>Oceanospirillales</taxon>
        <taxon>Oceanospirillaceae</taxon>
        <taxon>Marinomonas</taxon>
    </lineage>
</organism>
<accession>A0ABT2YVS9</accession>
<proteinExistence type="predicted"/>
<gene>
    <name evidence="3" type="ORF">OFY17_14150</name>
</gene>
<feature type="signal peptide" evidence="1">
    <location>
        <begin position="1"/>
        <end position="19"/>
    </location>
</feature>
<dbReference type="InterPro" id="IPR022742">
    <property type="entry name" value="Hydrolase_4"/>
</dbReference>
<keyword evidence="1" id="KW-0732">Signal</keyword>